<evidence type="ECO:0000313" key="6">
    <source>
        <dbReference type="EMBL" id="MFD2547856.1"/>
    </source>
</evidence>
<dbReference type="PRINTS" id="PR00038">
    <property type="entry name" value="HTHLUXR"/>
</dbReference>
<dbReference type="Gene3D" id="3.40.50.2300">
    <property type="match status" value="1"/>
</dbReference>
<dbReference type="InterPro" id="IPR001789">
    <property type="entry name" value="Sig_transdc_resp-reg_receiver"/>
</dbReference>
<dbReference type="Proteomes" id="UP001597545">
    <property type="component" value="Unassembled WGS sequence"/>
</dbReference>
<dbReference type="PANTHER" id="PTHR43214">
    <property type="entry name" value="TWO-COMPONENT RESPONSE REGULATOR"/>
    <property type="match status" value="1"/>
</dbReference>
<dbReference type="InterPro" id="IPR058245">
    <property type="entry name" value="NreC/VraR/RcsB-like_REC"/>
</dbReference>
<dbReference type="InterPro" id="IPR000792">
    <property type="entry name" value="Tscrpt_reg_LuxR_C"/>
</dbReference>
<name>A0ABW5KFR6_9SPHI</name>
<evidence type="ECO:0000256" key="3">
    <source>
        <dbReference type="PROSITE-ProRule" id="PRU00169"/>
    </source>
</evidence>
<dbReference type="PANTHER" id="PTHR43214:SF43">
    <property type="entry name" value="TWO-COMPONENT RESPONSE REGULATOR"/>
    <property type="match status" value="1"/>
</dbReference>
<keyword evidence="2" id="KW-0238">DNA-binding</keyword>
<dbReference type="CDD" id="cd06170">
    <property type="entry name" value="LuxR_C_like"/>
    <property type="match status" value="1"/>
</dbReference>
<dbReference type="SMART" id="SM00448">
    <property type="entry name" value="REC"/>
    <property type="match status" value="1"/>
</dbReference>
<dbReference type="InterPro" id="IPR016032">
    <property type="entry name" value="Sig_transdc_resp-reg_C-effctor"/>
</dbReference>
<dbReference type="SUPFAM" id="SSF46894">
    <property type="entry name" value="C-terminal effector domain of the bipartite response regulators"/>
    <property type="match status" value="1"/>
</dbReference>
<dbReference type="Pfam" id="PF00196">
    <property type="entry name" value="GerE"/>
    <property type="match status" value="1"/>
</dbReference>
<gene>
    <name evidence="6" type="ORF">ACFSR5_09390</name>
</gene>
<feature type="domain" description="HTH luxR-type" evidence="4">
    <location>
        <begin position="142"/>
        <end position="207"/>
    </location>
</feature>
<dbReference type="SMART" id="SM00421">
    <property type="entry name" value="HTH_LUXR"/>
    <property type="match status" value="1"/>
</dbReference>
<dbReference type="InterPro" id="IPR011006">
    <property type="entry name" value="CheY-like_superfamily"/>
</dbReference>
<evidence type="ECO:0000313" key="7">
    <source>
        <dbReference type="Proteomes" id="UP001597545"/>
    </source>
</evidence>
<dbReference type="RefSeq" id="WP_380903011.1">
    <property type="nucleotide sequence ID" value="NZ_JBHUEG010000007.1"/>
</dbReference>
<dbReference type="CDD" id="cd17535">
    <property type="entry name" value="REC_NarL-like"/>
    <property type="match status" value="1"/>
</dbReference>
<accession>A0ABW5KFR6</accession>
<dbReference type="Pfam" id="PF00072">
    <property type="entry name" value="Response_reg"/>
    <property type="match status" value="1"/>
</dbReference>
<keyword evidence="1 3" id="KW-0597">Phosphoprotein</keyword>
<dbReference type="PROSITE" id="PS50110">
    <property type="entry name" value="RESPONSE_REGULATORY"/>
    <property type="match status" value="1"/>
</dbReference>
<comment type="caution">
    <text evidence="6">The sequence shown here is derived from an EMBL/GenBank/DDBJ whole genome shotgun (WGS) entry which is preliminary data.</text>
</comment>
<evidence type="ECO:0000256" key="1">
    <source>
        <dbReference type="ARBA" id="ARBA00022553"/>
    </source>
</evidence>
<keyword evidence="7" id="KW-1185">Reference proteome</keyword>
<protein>
    <submittedName>
        <fullName evidence="6">Response regulator</fullName>
    </submittedName>
</protein>
<dbReference type="InterPro" id="IPR039420">
    <property type="entry name" value="WalR-like"/>
</dbReference>
<organism evidence="6 7">
    <name type="scientific">Sphingobacterium suaedae</name>
    <dbReference type="NCBI Taxonomy" id="1686402"/>
    <lineage>
        <taxon>Bacteria</taxon>
        <taxon>Pseudomonadati</taxon>
        <taxon>Bacteroidota</taxon>
        <taxon>Sphingobacteriia</taxon>
        <taxon>Sphingobacteriales</taxon>
        <taxon>Sphingobacteriaceae</taxon>
        <taxon>Sphingobacterium</taxon>
    </lineage>
</organism>
<sequence>MKKRCVIAILDDHPMVLEGLQQIIKGNLAGVSVHGFPTVALLNDFMARESIDLLLVDIFLSDCRGIDVCREVKTKFPGVFVLGMSSTLEKSTIVDLLQQGASGFILKNAGATEVLDAIQKVMKGEIVLSPEANSLLLRSIANPQQFPALTRRERELLNYLSKGKTTAEISDILHLSKFTIDTYRKNLLQKFQVRNTVELLAMLSRENLL</sequence>
<evidence type="ECO:0000256" key="2">
    <source>
        <dbReference type="ARBA" id="ARBA00023125"/>
    </source>
</evidence>
<proteinExistence type="predicted"/>
<evidence type="ECO:0000259" key="5">
    <source>
        <dbReference type="PROSITE" id="PS50110"/>
    </source>
</evidence>
<reference evidence="7" key="1">
    <citation type="journal article" date="2019" name="Int. J. Syst. Evol. Microbiol.">
        <title>The Global Catalogue of Microorganisms (GCM) 10K type strain sequencing project: providing services to taxonomists for standard genome sequencing and annotation.</title>
        <authorList>
            <consortium name="The Broad Institute Genomics Platform"/>
            <consortium name="The Broad Institute Genome Sequencing Center for Infectious Disease"/>
            <person name="Wu L."/>
            <person name="Ma J."/>
        </authorList>
    </citation>
    <scope>NUCLEOTIDE SEQUENCE [LARGE SCALE GENOMIC DNA]</scope>
    <source>
        <strain evidence="7">KCTC 42662</strain>
    </source>
</reference>
<feature type="domain" description="Response regulatory" evidence="5">
    <location>
        <begin position="6"/>
        <end position="122"/>
    </location>
</feature>
<dbReference type="PROSITE" id="PS50043">
    <property type="entry name" value="HTH_LUXR_2"/>
    <property type="match status" value="1"/>
</dbReference>
<dbReference type="EMBL" id="JBHULR010000003">
    <property type="protein sequence ID" value="MFD2547856.1"/>
    <property type="molecule type" value="Genomic_DNA"/>
</dbReference>
<dbReference type="PROSITE" id="PS00622">
    <property type="entry name" value="HTH_LUXR_1"/>
    <property type="match status" value="1"/>
</dbReference>
<feature type="modified residue" description="4-aspartylphosphate" evidence="3">
    <location>
        <position position="57"/>
    </location>
</feature>
<dbReference type="SUPFAM" id="SSF52172">
    <property type="entry name" value="CheY-like"/>
    <property type="match status" value="1"/>
</dbReference>
<evidence type="ECO:0000259" key="4">
    <source>
        <dbReference type="PROSITE" id="PS50043"/>
    </source>
</evidence>